<reference evidence="2" key="2">
    <citation type="journal article" date="2022" name="Microbiol. Resour. Announc.">
        <title>Metagenome Sequencing to Explore Phylogenomics of Terrestrial Cyanobacteria.</title>
        <authorList>
            <person name="Ward R.D."/>
            <person name="Stajich J.E."/>
            <person name="Johansen J.R."/>
            <person name="Huntemann M."/>
            <person name="Clum A."/>
            <person name="Foster B."/>
            <person name="Foster B."/>
            <person name="Roux S."/>
            <person name="Palaniappan K."/>
            <person name="Varghese N."/>
            <person name="Mukherjee S."/>
            <person name="Reddy T.B.K."/>
            <person name="Daum C."/>
            <person name="Copeland A."/>
            <person name="Chen I.A."/>
            <person name="Ivanova N.N."/>
            <person name="Kyrpides N.C."/>
            <person name="Shapiro N."/>
            <person name="Eloe-Fadrosh E.A."/>
            <person name="Pietrasiak N."/>
        </authorList>
    </citation>
    <scope>NUCLEOTIDE SEQUENCE</scope>
    <source>
        <strain evidence="2">GSE-NOS-MK-12-04C</strain>
    </source>
</reference>
<evidence type="ECO:0000313" key="2">
    <source>
        <dbReference type="EMBL" id="MBW4667754.1"/>
    </source>
</evidence>
<dbReference type="Proteomes" id="UP000729701">
    <property type="component" value="Unassembled WGS sequence"/>
</dbReference>
<comment type="caution">
    <text evidence="2">The sequence shown here is derived from an EMBL/GenBank/DDBJ whole genome shotgun (WGS) entry which is preliminary data.</text>
</comment>
<reference evidence="2" key="1">
    <citation type="submission" date="2021-05" db="EMBL/GenBank/DDBJ databases">
        <authorList>
            <person name="Pietrasiak N."/>
            <person name="Ward R."/>
            <person name="Stajich J.E."/>
            <person name="Kurbessoian T."/>
        </authorList>
    </citation>
    <scope>NUCLEOTIDE SEQUENCE</scope>
    <source>
        <strain evidence="2">GSE-NOS-MK-12-04C</strain>
    </source>
</reference>
<dbReference type="SUPFAM" id="SSF48452">
    <property type="entry name" value="TPR-like"/>
    <property type="match status" value="2"/>
</dbReference>
<dbReference type="Gene3D" id="1.25.40.10">
    <property type="entry name" value="Tetratricopeptide repeat domain"/>
    <property type="match status" value="3"/>
</dbReference>
<evidence type="ECO:0000313" key="3">
    <source>
        <dbReference type="Proteomes" id="UP000729701"/>
    </source>
</evidence>
<dbReference type="InterPro" id="IPR011990">
    <property type="entry name" value="TPR-like_helical_dom_sf"/>
</dbReference>
<name>A0A951USB5_9CYAN</name>
<sequence>MNVRKLLSVLTISCHLIVLGSMASTAVEVKAQLRGIPLSCYVSVGAPTASPGPLILMAEVTSGYWGEVALAYADAKQFDRAVGLLKRLDHDQIKKDTMLSIATKAMVSGKYDLALKIVQSINDEDGAIEKAKGLAIIARQYASSGNQKQGDRLFSQSEKYARKLKPEMSAMALSYIAIEYAAANRFQSALKIAQNLPPDDFPKFMALAGIVAEYAGKGKFEDSVRLARTIKDDYHQSNAFSAIAKQATVAQLSQIQPMALAIKDDNYKVTALAAIAMRYVVKGEFQRASELEKILVAIDPGSSAYYQLPGEYAKAGRFPSAIALVNQMQKGYWQDVAMASIASEYARAGQYDQGLKFADTIASAEGKNKAIQAIATEYGQSGQYDRAKVLLKGIRSVDDGEGLNVEGLNIKEHYIPLLECAQRGGKGYKGV</sequence>
<feature type="chain" id="PRO_5036770809" evidence="1">
    <location>
        <begin position="27"/>
        <end position="431"/>
    </location>
</feature>
<keyword evidence="1" id="KW-0732">Signal</keyword>
<protein>
    <submittedName>
        <fullName evidence="2">Uncharacterized protein</fullName>
    </submittedName>
</protein>
<evidence type="ECO:0000256" key="1">
    <source>
        <dbReference type="SAM" id="SignalP"/>
    </source>
</evidence>
<dbReference type="AlphaFoldDB" id="A0A951USB5"/>
<gene>
    <name evidence="2" type="ORF">KME60_10020</name>
</gene>
<feature type="signal peptide" evidence="1">
    <location>
        <begin position="1"/>
        <end position="26"/>
    </location>
</feature>
<accession>A0A951USB5</accession>
<dbReference type="EMBL" id="JAHHGZ010000009">
    <property type="protein sequence ID" value="MBW4667754.1"/>
    <property type="molecule type" value="Genomic_DNA"/>
</dbReference>
<proteinExistence type="predicted"/>
<organism evidence="2 3">
    <name type="scientific">Cyanomargarita calcarea GSE-NOS-MK-12-04C</name>
    <dbReference type="NCBI Taxonomy" id="2839659"/>
    <lineage>
        <taxon>Bacteria</taxon>
        <taxon>Bacillati</taxon>
        <taxon>Cyanobacteriota</taxon>
        <taxon>Cyanophyceae</taxon>
        <taxon>Nostocales</taxon>
        <taxon>Cyanomargaritaceae</taxon>
        <taxon>Cyanomargarita</taxon>
    </lineage>
</organism>